<organism evidence="1 2">
    <name type="scientific">Streptomyces achmelvichensis</name>
    <dbReference type="NCBI Taxonomy" id="3134111"/>
    <lineage>
        <taxon>Bacteria</taxon>
        <taxon>Bacillati</taxon>
        <taxon>Actinomycetota</taxon>
        <taxon>Actinomycetes</taxon>
        <taxon>Kitasatosporales</taxon>
        <taxon>Streptomycetaceae</taxon>
        <taxon>Streptomyces</taxon>
    </lineage>
</organism>
<evidence type="ECO:0000313" key="2">
    <source>
        <dbReference type="Proteomes" id="UP001377168"/>
    </source>
</evidence>
<gene>
    <name evidence="1" type="ORF">WKI67_39420</name>
</gene>
<keyword evidence="2" id="KW-1185">Reference proteome</keyword>
<dbReference type="EMBL" id="JBBKAJ010000022">
    <property type="protein sequence ID" value="MEJ8639430.1"/>
    <property type="molecule type" value="Genomic_DNA"/>
</dbReference>
<evidence type="ECO:0000313" key="1">
    <source>
        <dbReference type="EMBL" id="MEJ8639430.1"/>
    </source>
</evidence>
<comment type="caution">
    <text evidence="1">The sequence shown here is derived from an EMBL/GenBank/DDBJ whole genome shotgun (WGS) entry which is preliminary data.</text>
</comment>
<dbReference type="Proteomes" id="UP001377168">
    <property type="component" value="Unassembled WGS sequence"/>
</dbReference>
<reference evidence="1" key="1">
    <citation type="submission" date="2024-03" db="EMBL/GenBank/DDBJ databases">
        <title>Novel Streptomyces species of biotechnological and ecological value are a feature of Machair soil.</title>
        <authorList>
            <person name="Prole J.R."/>
            <person name="Goodfellow M."/>
            <person name="Allenby N."/>
            <person name="Ward A.C."/>
        </authorList>
    </citation>
    <scope>NUCLEOTIDE SEQUENCE</scope>
    <source>
        <strain evidence="1">MS2.AVA.5</strain>
    </source>
</reference>
<accession>A0ACC6Q784</accession>
<proteinExistence type="predicted"/>
<protein>
    <submittedName>
        <fullName evidence="1">Uncharacterized protein</fullName>
    </submittedName>
</protein>
<sequence>MPWTSRTRAARRIGQEPISGAPVCAVRAGVFAGIGTVLAVTGHHLVSGHPVPWRAVLLAGALLFVLALPLVRSARSLPTALLATGAAQLVLHFWFLRFVGHEPGHGAHAMASHDGPGAAWQATHHDPAMTTAHVVAALSVAWCLHRADTASRLVGRLLIEALGGIVLRLVPAAGLPVVTRAVPPARTRAPSQPRTSLVLAHAVVRRGPPAAFALAV</sequence>
<name>A0ACC6Q784_9ACTN</name>